<evidence type="ECO:0000256" key="1">
    <source>
        <dbReference type="ARBA" id="ARBA00022729"/>
    </source>
</evidence>
<feature type="domain" description="MucBP" evidence="5">
    <location>
        <begin position="601"/>
        <end position="655"/>
    </location>
</feature>
<feature type="domain" description="Atypical Rib" evidence="6">
    <location>
        <begin position="672"/>
        <end position="737"/>
    </location>
</feature>
<protein>
    <recommendedName>
        <fullName evidence="9">YSIRK-type signal peptide-containing protein</fullName>
    </recommendedName>
</protein>
<evidence type="ECO:0000256" key="3">
    <source>
        <dbReference type="SAM" id="MobiDB-lite"/>
    </source>
</evidence>
<feature type="domain" description="MucBP" evidence="5">
    <location>
        <begin position="424"/>
        <end position="468"/>
    </location>
</feature>
<keyword evidence="4" id="KW-1133">Transmembrane helix</keyword>
<evidence type="ECO:0000313" key="7">
    <source>
        <dbReference type="EMBL" id="PAB53148.1"/>
    </source>
</evidence>
<evidence type="ECO:0000259" key="5">
    <source>
        <dbReference type="Pfam" id="PF06458"/>
    </source>
</evidence>
<reference evidence="7 8" key="1">
    <citation type="submission" date="2017-05" db="EMBL/GenBank/DDBJ databases">
        <title>Lactobacillus johnsonii from commercial turkeys.</title>
        <authorList>
            <person name="Johnson T.J."/>
            <person name="Youmans B."/>
        </authorList>
    </citation>
    <scope>NUCLEOTIDE SEQUENCE [LARGE SCALE GENOMIC DNA]</scope>
    <source>
        <strain evidence="7 8">UMNLJ54</strain>
    </source>
</reference>
<dbReference type="EMBL" id="NIBB01000012">
    <property type="protein sequence ID" value="PAB53148.1"/>
    <property type="molecule type" value="Genomic_DNA"/>
</dbReference>
<keyword evidence="1" id="KW-0732">Signal</keyword>
<evidence type="ECO:0000313" key="8">
    <source>
        <dbReference type="Proteomes" id="UP000216448"/>
    </source>
</evidence>
<evidence type="ECO:0000259" key="6">
    <source>
        <dbReference type="Pfam" id="PF18938"/>
    </source>
</evidence>
<feature type="compositionally biased region" description="Polar residues" evidence="3">
    <location>
        <begin position="86"/>
        <end position="101"/>
    </location>
</feature>
<dbReference type="Pfam" id="PF06458">
    <property type="entry name" value="MucBP"/>
    <property type="match status" value="2"/>
</dbReference>
<keyword evidence="2" id="KW-0677">Repeat</keyword>
<feature type="region of interest" description="Disordered" evidence="3">
    <location>
        <begin position="769"/>
        <end position="790"/>
    </location>
</feature>
<feature type="transmembrane region" description="Helical" evidence="4">
    <location>
        <begin position="18"/>
        <end position="37"/>
    </location>
</feature>
<evidence type="ECO:0008006" key="9">
    <source>
        <dbReference type="Google" id="ProtNLM"/>
    </source>
</evidence>
<organism evidence="7 8">
    <name type="scientific">Lactobacillus johnsonii</name>
    <dbReference type="NCBI Taxonomy" id="33959"/>
    <lineage>
        <taxon>Bacteria</taxon>
        <taxon>Bacillati</taxon>
        <taxon>Bacillota</taxon>
        <taxon>Bacilli</taxon>
        <taxon>Lactobacillales</taxon>
        <taxon>Lactobacillaceae</taxon>
        <taxon>Lactobacillus</taxon>
    </lineage>
</organism>
<feature type="compositionally biased region" description="Basic and acidic residues" evidence="3">
    <location>
        <begin position="68"/>
        <end position="82"/>
    </location>
</feature>
<accession>A0AAX0PWR1</accession>
<dbReference type="AlphaFoldDB" id="A0AAX0PWR1"/>
<sequence>MKNWISTNEKQRFALKKIAGKTVSVLIGTTLFGFYLGTKTEVHVVKADTITDVSTKLEQAKPETTPEVDTKSAIKEASDNVARDAVQTTDTTNNKEQSATLATPIKSLAPTVASNKTSEVSDSLKVPTEKTTEPTSNLNTENNQKDAVQTTDTTNNKEQSATLATPIKSLAPTVVSNKTSEVSDSLKVPTEKTSVPTSNLNTENNQIVKNFLAASLVLASSTRSLATDQEAELPESKQRFELQPTSFYNGLVSTEKAKGKEATWLWKALNSYWHSDEGYTKIKDTLNDGNLYYFAVFADYSNGDHNFILVARDKNDLDNPTITAKIVDFYRGVNTETLTVAANSSQTSTESTKGRYTIQNFGNGSYSVTLNTGTNPYGLLPVIDRGLLNPDLAGKRKGEYDAIAKSKSISSYSSYIPKRRTQLIRYVDRATGKDLVQPIKISGYGNQQYQADDITPPTVDGYTYEGSSGFATDGLKYGDSGIPTAGHVTEFSVGETFDLSETSDVMVRSTVIDKYGDIRSVVYYKGKPLNKTVGTSGVRILGTSDSTNKMYFNIDGRNYTFINPVTATDNSTVYYYAKTGHEQESTMTVHYIDVTNSGINSNFIPSDGTEIDKYKQFLTGNIGEKYNNTLKALEGYQIVAKDKAAETGTYSIDAHDAYVYVKQQDADKYELKPGKEVKVDNTDKLTEPEKQAVEGAIKEANPDAPIKTIKVDDKGKATVTFNDDSTGEVQGNNVVAKQDADKYELKPGKEVKVDNTDKLTEPEKQAVEGAIKEANPDAPIKTITVDDKGK</sequence>
<comment type="caution">
    <text evidence="7">The sequence shown here is derived from an EMBL/GenBank/DDBJ whole genome shotgun (WGS) entry which is preliminary data.</text>
</comment>
<feature type="compositionally biased region" description="Polar residues" evidence="3">
    <location>
        <begin position="133"/>
        <end position="161"/>
    </location>
</feature>
<dbReference type="InterPro" id="IPR044024">
    <property type="entry name" value="aRib"/>
</dbReference>
<keyword evidence="4" id="KW-0812">Transmembrane</keyword>
<feature type="region of interest" description="Disordered" evidence="3">
    <location>
        <begin position="58"/>
        <end position="161"/>
    </location>
</feature>
<evidence type="ECO:0000256" key="4">
    <source>
        <dbReference type="SAM" id="Phobius"/>
    </source>
</evidence>
<evidence type="ECO:0000256" key="2">
    <source>
        <dbReference type="ARBA" id="ARBA00022737"/>
    </source>
</evidence>
<name>A0AAX0PWR1_LACJH</name>
<dbReference type="Proteomes" id="UP000216448">
    <property type="component" value="Unassembled WGS sequence"/>
</dbReference>
<dbReference type="Pfam" id="PF18938">
    <property type="entry name" value="aRib"/>
    <property type="match status" value="2"/>
</dbReference>
<gene>
    <name evidence="7" type="ORF">A3P64_03000</name>
</gene>
<feature type="non-terminal residue" evidence="7">
    <location>
        <position position="790"/>
    </location>
</feature>
<dbReference type="Gene3D" id="3.10.20.890">
    <property type="match status" value="2"/>
</dbReference>
<feature type="domain" description="Atypical Rib" evidence="6">
    <location>
        <begin position="746"/>
        <end position="790"/>
    </location>
</feature>
<dbReference type="RefSeq" id="WP_143445662.1">
    <property type="nucleotide sequence ID" value="NZ_NIBB01000012.1"/>
</dbReference>
<keyword evidence="4" id="KW-0472">Membrane</keyword>
<dbReference type="InterPro" id="IPR009459">
    <property type="entry name" value="MucBP_dom"/>
</dbReference>
<feature type="compositionally biased region" description="Polar residues" evidence="3">
    <location>
        <begin position="112"/>
        <end position="121"/>
    </location>
</feature>
<proteinExistence type="predicted"/>